<dbReference type="CDD" id="cd01335">
    <property type="entry name" value="Radical_SAM"/>
    <property type="match status" value="1"/>
</dbReference>
<dbReference type="EMBL" id="CACRSQ010000003">
    <property type="protein sequence ID" value="VYS88543.1"/>
    <property type="molecule type" value="Genomic_DNA"/>
</dbReference>
<dbReference type="PANTHER" id="PTHR43432">
    <property type="entry name" value="SLR0285 PROTEIN"/>
    <property type="match status" value="1"/>
</dbReference>
<dbReference type="InterPro" id="IPR040086">
    <property type="entry name" value="MJ0683-like"/>
</dbReference>
<dbReference type="SFLD" id="SFLDS00029">
    <property type="entry name" value="Radical_SAM"/>
    <property type="match status" value="1"/>
</dbReference>
<gene>
    <name evidence="5" type="ORF">ACLFYP115_00788</name>
</gene>
<dbReference type="InterPro" id="IPR006638">
    <property type="entry name" value="Elp3/MiaA/NifB-like_rSAM"/>
</dbReference>
<dbReference type="Pfam" id="PF04055">
    <property type="entry name" value="Radical_SAM"/>
    <property type="match status" value="1"/>
</dbReference>
<dbReference type="SFLD" id="SFLDG01084">
    <property type="entry name" value="Uncharacterised_Radical_SAM_Su"/>
    <property type="match status" value="1"/>
</dbReference>
<dbReference type="PANTHER" id="PTHR43432:SF5">
    <property type="entry name" value="ELP3_MIAA_NIFB-LIKE RADICAL SAM CORE DOMAIN-CONTAINING PROTEIN"/>
    <property type="match status" value="1"/>
</dbReference>
<feature type="domain" description="Elp3/MiaA/NifB-like radical SAM core" evidence="4">
    <location>
        <begin position="27"/>
        <end position="251"/>
    </location>
</feature>
<dbReference type="GO" id="GO:0051536">
    <property type="term" value="F:iron-sulfur cluster binding"/>
    <property type="evidence" value="ECO:0007669"/>
    <property type="project" value="UniProtKB-KW"/>
</dbReference>
<keyword evidence="1" id="KW-0479">Metal-binding</keyword>
<dbReference type="RefSeq" id="WP_039947107.1">
    <property type="nucleotide sequence ID" value="NZ_CAUCWK010000176.1"/>
</dbReference>
<dbReference type="AlphaFoldDB" id="A0A6N2S4C6"/>
<name>A0A6N2S4C6_9FIRM</name>
<sequence length="302" mass="35579">MTGKVQENKYREIQCSAACNRVRGRFPYHWDLNIYRGCAHRCQYCFALYSHQYMESDDFYREIFVKTNIAERLERQLKSRNWDHQVINLGGVTDNYQPAEEQYRIMPELLKLLIRFENPAIISTKSDLILRDYDLIDQLSRVAYVNIAATVTTMDEDIRSVLEPGGVSSSRRFDVLSEFRKTNASTGVHMMPVIPYITSVRENLEAVFSETKQRDIHYLITSNLNLKGPTRAVFFNFVREEFPQYEQPLTRLFSYGKEYKEYKSELFQMISEVRTKYNVKADFGSIIKEKNAQFEAEQLSFF</sequence>
<protein>
    <submittedName>
        <fullName evidence="5">Radical SAM superfamily protein</fullName>
    </submittedName>
</protein>
<evidence type="ECO:0000256" key="2">
    <source>
        <dbReference type="ARBA" id="ARBA00023004"/>
    </source>
</evidence>
<evidence type="ECO:0000313" key="5">
    <source>
        <dbReference type="EMBL" id="VYS88543.1"/>
    </source>
</evidence>
<dbReference type="Gene3D" id="3.80.30.30">
    <property type="match status" value="1"/>
</dbReference>
<dbReference type="SMART" id="SM00729">
    <property type="entry name" value="Elp3"/>
    <property type="match status" value="1"/>
</dbReference>
<evidence type="ECO:0000259" key="4">
    <source>
        <dbReference type="SMART" id="SM00729"/>
    </source>
</evidence>
<proteinExistence type="predicted"/>
<dbReference type="GO" id="GO:0003824">
    <property type="term" value="F:catalytic activity"/>
    <property type="evidence" value="ECO:0007669"/>
    <property type="project" value="InterPro"/>
</dbReference>
<dbReference type="InterPro" id="IPR007197">
    <property type="entry name" value="rSAM"/>
</dbReference>
<accession>A0A6N2S4C6</accession>
<evidence type="ECO:0000256" key="3">
    <source>
        <dbReference type="ARBA" id="ARBA00023014"/>
    </source>
</evidence>
<dbReference type="SUPFAM" id="SSF102114">
    <property type="entry name" value="Radical SAM enzymes"/>
    <property type="match status" value="1"/>
</dbReference>
<dbReference type="InterPro" id="IPR058240">
    <property type="entry name" value="rSAM_sf"/>
</dbReference>
<evidence type="ECO:0000256" key="1">
    <source>
        <dbReference type="ARBA" id="ARBA00022723"/>
    </source>
</evidence>
<organism evidence="5">
    <name type="scientific">Anaerostipes caccae</name>
    <dbReference type="NCBI Taxonomy" id="105841"/>
    <lineage>
        <taxon>Bacteria</taxon>
        <taxon>Bacillati</taxon>
        <taxon>Bacillota</taxon>
        <taxon>Clostridia</taxon>
        <taxon>Lachnospirales</taxon>
        <taxon>Lachnospiraceae</taxon>
        <taxon>Anaerostipes</taxon>
    </lineage>
</organism>
<reference evidence="5" key="1">
    <citation type="submission" date="2019-11" db="EMBL/GenBank/DDBJ databases">
        <authorList>
            <person name="Feng L."/>
        </authorList>
    </citation>
    <scope>NUCLEOTIDE SEQUENCE</scope>
    <source>
        <strain evidence="5">AcaccaeLFYP115</strain>
    </source>
</reference>
<dbReference type="GO" id="GO:0046872">
    <property type="term" value="F:metal ion binding"/>
    <property type="evidence" value="ECO:0007669"/>
    <property type="project" value="UniProtKB-KW"/>
</dbReference>
<keyword evidence="3" id="KW-0411">Iron-sulfur</keyword>
<keyword evidence="2" id="KW-0408">Iron</keyword>